<dbReference type="RefSeq" id="WP_310537337.1">
    <property type="nucleotide sequence ID" value="NZ_BAAAOC010000021.1"/>
</dbReference>
<dbReference type="Proteomes" id="UP001260872">
    <property type="component" value="Unassembled WGS sequence"/>
</dbReference>
<comment type="similarity">
    <text evidence="5">Belongs to the class-II pyridoxal-phosphate-dependent aminotransferase family. MalY/PatB cystathionine beta-lyase subfamily.</text>
</comment>
<name>A0ABU1FTH9_9MICC</name>
<dbReference type="InterPro" id="IPR051798">
    <property type="entry name" value="Class-II_PLP-Dep_Aminotrans"/>
</dbReference>
<dbReference type="PANTHER" id="PTHR43525">
    <property type="entry name" value="PROTEIN MALY"/>
    <property type="match status" value="1"/>
</dbReference>
<feature type="domain" description="Aminotransferase class I/classII large" evidence="6">
    <location>
        <begin position="101"/>
        <end position="415"/>
    </location>
</feature>
<dbReference type="EMBL" id="JAVKGT010000016">
    <property type="protein sequence ID" value="MDR5711957.1"/>
    <property type="molecule type" value="Genomic_DNA"/>
</dbReference>
<keyword evidence="3" id="KW-0663">Pyridoxal phosphate</keyword>
<dbReference type="EC" id="4.4.1.13" evidence="2"/>
<protein>
    <recommendedName>
        <fullName evidence="2">cysteine-S-conjugate beta-lyase</fullName>
        <ecNumber evidence="2">4.4.1.13</ecNumber>
    </recommendedName>
</protein>
<evidence type="ECO:0000313" key="7">
    <source>
        <dbReference type="EMBL" id="MDR5711957.1"/>
    </source>
</evidence>
<reference evidence="8" key="1">
    <citation type="submission" date="2023-07" db="EMBL/GenBank/DDBJ databases">
        <title>Description of three actinobacteria isolated from air of manufacturing shop in a pharmaceutical factory.</title>
        <authorList>
            <person name="Zhang D.-F."/>
        </authorList>
    </citation>
    <scope>NUCLEOTIDE SEQUENCE [LARGE SCALE GENOMIC DNA]</scope>
    <source>
        <strain evidence="8">CCTCC AB 207010</strain>
    </source>
</reference>
<comment type="cofactor">
    <cofactor evidence="1">
        <name>pyridoxal 5'-phosphate</name>
        <dbReference type="ChEBI" id="CHEBI:597326"/>
    </cofactor>
</comment>
<comment type="caution">
    <text evidence="7">The sequence shown here is derived from an EMBL/GenBank/DDBJ whole genome shotgun (WGS) entry which is preliminary data.</text>
</comment>
<dbReference type="InterPro" id="IPR015424">
    <property type="entry name" value="PyrdxlP-dep_Trfase"/>
</dbReference>
<dbReference type="Gene3D" id="3.90.1150.10">
    <property type="entry name" value="Aspartate Aminotransferase, domain 1"/>
    <property type="match status" value="1"/>
</dbReference>
<sequence>MGEIANPLEQLSLATLRQRTSAKWRTYPADVLPLWVAEMDVPLAEPVADALRRVIELGDTGYPAGTAYAESLASFASRRWGWSPDPSLMRPVPDVMRGAAEAIKVLTSPGDAVVVNSPVYPPFFVYTQTEGRRVIESPLTPSGRLDLDGLERSFSEARTTSSSVVYLLCSPQNPTGAVHSRSELEAVAALARRHGVHVVVDEIHAPLVPPTGAAGIGPTGAADGPEFVPYLSVDPHGISLMSASKAWNLPGLKAALLIPGEEAAPYAQALPKELQYGPSHVGLLAQTAAYTHGEPWLDALLQGLAANRELLASRLPELLPAVEWTPPEATYLAWLDFTAYGFDDAPTPGIETPAVDTPAPESSAEAVARRGPARFLLKEAKVALTAGHPFGTGGQRHARLNFATSQEILTEALERMSRALSSRL</sequence>
<dbReference type="SUPFAM" id="SSF53383">
    <property type="entry name" value="PLP-dependent transferases"/>
    <property type="match status" value="1"/>
</dbReference>
<evidence type="ECO:0000259" key="6">
    <source>
        <dbReference type="Pfam" id="PF00155"/>
    </source>
</evidence>
<dbReference type="InterPro" id="IPR015421">
    <property type="entry name" value="PyrdxlP-dep_Trfase_major"/>
</dbReference>
<proteinExistence type="inferred from homology"/>
<dbReference type="Gene3D" id="3.40.640.10">
    <property type="entry name" value="Type I PLP-dependent aspartate aminotransferase-like (Major domain)"/>
    <property type="match status" value="1"/>
</dbReference>
<dbReference type="GO" id="GO:0047804">
    <property type="term" value="F:cysteine-S-conjugate beta-lyase activity"/>
    <property type="evidence" value="ECO:0007669"/>
    <property type="project" value="UniProtKB-EC"/>
</dbReference>
<keyword evidence="8" id="KW-1185">Reference proteome</keyword>
<gene>
    <name evidence="7" type="ORF">RH857_07390</name>
</gene>
<evidence type="ECO:0000256" key="5">
    <source>
        <dbReference type="ARBA" id="ARBA00037974"/>
    </source>
</evidence>
<keyword evidence="4 7" id="KW-0456">Lyase</keyword>
<evidence type="ECO:0000313" key="8">
    <source>
        <dbReference type="Proteomes" id="UP001260872"/>
    </source>
</evidence>
<evidence type="ECO:0000256" key="2">
    <source>
        <dbReference type="ARBA" id="ARBA00012224"/>
    </source>
</evidence>
<dbReference type="InterPro" id="IPR015422">
    <property type="entry name" value="PyrdxlP-dep_Trfase_small"/>
</dbReference>
<dbReference type="PANTHER" id="PTHR43525:SF2">
    <property type="entry name" value="CYSTATHIONINE BETA-LYASE-RELATED"/>
    <property type="match status" value="1"/>
</dbReference>
<evidence type="ECO:0000256" key="1">
    <source>
        <dbReference type="ARBA" id="ARBA00001933"/>
    </source>
</evidence>
<dbReference type="InterPro" id="IPR004839">
    <property type="entry name" value="Aminotransferase_I/II_large"/>
</dbReference>
<dbReference type="CDD" id="cd00609">
    <property type="entry name" value="AAT_like"/>
    <property type="match status" value="1"/>
</dbReference>
<accession>A0ABU1FTH9</accession>
<dbReference type="Pfam" id="PF00155">
    <property type="entry name" value="Aminotran_1_2"/>
    <property type="match status" value="1"/>
</dbReference>
<organism evidence="7 8">
    <name type="scientific">Nesterenkonia flava</name>
    <dbReference type="NCBI Taxonomy" id="469799"/>
    <lineage>
        <taxon>Bacteria</taxon>
        <taxon>Bacillati</taxon>
        <taxon>Actinomycetota</taxon>
        <taxon>Actinomycetes</taxon>
        <taxon>Micrococcales</taxon>
        <taxon>Micrococcaceae</taxon>
        <taxon>Nesterenkonia</taxon>
    </lineage>
</organism>
<evidence type="ECO:0000256" key="4">
    <source>
        <dbReference type="ARBA" id="ARBA00023239"/>
    </source>
</evidence>
<evidence type="ECO:0000256" key="3">
    <source>
        <dbReference type="ARBA" id="ARBA00022898"/>
    </source>
</evidence>